<dbReference type="Proteomes" id="UP000076512">
    <property type="component" value="Unassembled WGS sequence"/>
</dbReference>
<organism evidence="1 2">
    <name type="scientific">Nocardia terpenica</name>
    <dbReference type="NCBI Taxonomy" id="455432"/>
    <lineage>
        <taxon>Bacteria</taxon>
        <taxon>Bacillati</taxon>
        <taxon>Actinomycetota</taxon>
        <taxon>Actinomycetes</taxon>
        <taxon>Mycobacteriales</taxon>
        <taxon>Nocardiaceae</taxon>
        <taxon>Nocardia</taxon>
    </lineage>
</organism>
<comment type="caution">
    <text evidence="1">The sequence shown here is derived from an EMBL/GenBank/DDBJ whole genome shotgun (WGS) entry which is preliminary data.</text>
</comment>
<dbReference type="STRING" id="455432.AWN90_36515"/>
<dbReference type="AlphaFoldDB" id="A0A164LAA3"/>
<sequence>MPLVTYPVAADGNMRAYVSAWDRDIEWRENTPFTATLRVFDLTRGRSSIKYLFTDDSTGRQWEMFATDMLELLTSRTIDRGQIHGRWQVVKRGANYGLAAVTQPEPNEPA</sequence>
<dbReference type="EMBL" id="LWGR01000009">
    <property type="protein sequence ID" value="KZM72183.1"/>
    <property type="molecule type" value="Genomic_DNA"/>
</dbReference>
<evidence type="ECO:0000313" key="1">
    <source>
        <dbReference type="EMBL" id="KZM72183.1"/>
    </source>
</evidence>
<keyword evidence="2" id="KW-1185">Reference proteome</keyword>
<dbReference type="OrthoDB" id="9554328at2"/>
<proteinExistence type="predicted"/>
<gene>
    <name evidence="1" type="ORF">AWN90_36515</name>
</gene>
<name>A0A164LAA3_9NOCA</name>
<evidence type="ECO:0000313" key="2">
    <source>
        <dbReference type="Proteomes" id="UP000076512"/>
    </source>
</evidence>
<dbReference type="RefSeq" id="WP_067592502.1">
    <property type="nucleotide sequence ID" value="NZ_JABMCZ010000001.1"/>
</dbReference>
<accession>A0A164LAA3</accession>
<reference evidence="1 2" key="1">
    <citation type="submission" date="2016-04" db="EMBL/GenBank/DDBJ databases">
        <authorList>
            <person name="Evans L.H."/>
            <person name="Alamgir A."/>
            <person name="Owens N."/>
            <person name="Weber N.D."/>
            <person name="Virtaneva K."/>
            <person name="Barbian K."/>
            <person name="Babar A."/>
            <person name="Rosenke K."/>
        </authorList>
    </citation>
    <scope>NUCLEOTIDE SEQUENCE [LARGE SCALE GENOMIC DNA]</scope>
    <source>
        <strain evidence="1 2">IFM 0406</strain>
    </source>
</reference>
<protein>
    <submittedName>
        <fullName evidence="1">Uncharacterized protein</fullName>
    </submittedName>
</protein>